<dbReference type="EMBL" id="CVRI01000047">
    <property type="protein sequence ID" value="CRK98507.1"/>
    <property type="molecule type" value="Genomic_DNA"/>
</dbReference>
<sequence length="112" mass="12905">MEVKNEVLSNGHLYKLNFLEMFLKVFVVFQNLQKKTESLKRCFITFTTAYRTTARLYSSVGTKSSRKLIKKNSSKTPFARLLISSPVRATYVTKYGLEDTLIVPQLPQTYAK</sequence>
<accession>A0A1J1IE72</accession>
<organism evidence="1 2">
    <name type="scientific">Clunio marinus</name>
    <dbReference type="NCBI Taxonomy" id="568069"/>
    <lineage>
        <taxon>Eukaryota</taxon>
        <taxon>Metazoa</taxon>
        <taxon>Ecdysozoa</taxon>
        <taxon>Arthropoda</taxon>
        <taxon>Hexapoda</taxon>
        <taxon>Insecta</taxon>
        <taxon>Pterygota</taxon>
        <taxon>Neoptera</taxon>
        <taxon>Endopterygota</taxon>
        <taxon>Diptera</taxon>
        <taxon>Nematocera</taxon>
        <taxon>Chironomoidea</taxon>
        <taxon>Chironomidae</taxon>
        <taxon>Clunio</taxon>
    </lineage>
</organism>
<gene>
    <name evidence="1" type="ORF">CLUMA_CG011863</name>
</gene>
<name>A0A1J1IE72_9DIPT</name>
<proteinExistence type="predicted"/>
<evidence type="ECO:0000313" key="1">
    <source>
        <dbReference type="EMBL" id="CRK98507.1"/>
    </source>
</evidence>
<keyword evidence="2" id="KW-1185">Reference proteome</keyword>
<dbReference type="Proteomes" id="UP000183832">
    <property type="component" value="Unassembled WGS sequence"/>
</dbReference>
<reference evidence="1 2" key="1">
    <citation type="submission" date="2015-04" db="EMBL/GenBank/DDBJ databases">
        <authorList>
            <person name="Syromyatnikov M.Y."/>
            <person name="Popov V.N."/>
        </authorList>
    </citation>
    <scope>NUCLEOTIDE SEQUENCE [LARGE SCALE GENOMIC DNA]</scope>
</reference>
<evidence type="ECO:0000313" key="2">
    <source>
        <dbReference type="Proteomes" id="UP000183832"/>
    </source>
</evidence>
<dbReference type="AlphaFoldDB" id="A0A1J1IE72"/>
<protein>
    <submittedName>
        <fullName evidence="1">CLUMA_CG011863, isoform A</fullName>
    </submittedName>
</protein>